<gene>
    <name evidence="1" type="ORF">MSPICULIGERA_LOCUS8497</name>
</gene>
<keyword evidence="2" id="KW-1185">Reference proteome</keyword>
<evidence type="ECO:0000313" key="1">
    <source>
        <dbReference type="EMBL" id="CAJ0570044.1"/>
    </source>
</evidence>
<sequence>MIEGQLEIFDFPALMLVGEKMQMFAGLPQHTLLAQIANGGAHQ</sequence>
<comment type="caution">
    <text evidence="1">The sequence shown here is derived from an EMBL/GenBank/DDBJ whole genome shotgun (WGS) entry which is preliminary data.</text>
</comment>
<proteinExistence type="predicted"/>
<name>A0AA36CJ63_9BILA</name>
<accession>A0AA36CJ63</accession>
<evidence type="ECO:0000313" key="2">
    <source>
        <dbReference type="Proteomes" id="UP001177023"/>
    </source>
</evidence>
<reference evidence="1" key="1">
    <citation type="submission" date="2023-06" db="EMBL/GenBank/DDBJ databases">
        <authorList>
            <person name="Delattre M."/>
        </authorList>
    </citation>
    <scope>NUCLEOTIDE SEQUENCE</scope>
    <source>
        <strain evidence="1">AF72</strain>
    </source>
</reference>
<organism evidence="1 2">
    <name type="scientific">Mesorhabditis spiculigera</name>
    <dbReference type="NCBI Taxonomy" id="96644"/>
    <lineage>
        <taxon>Eukaryota</taxon>
        <taxon>Metazoa</taxon>
        <taxon>Ecdysozoa</taxon>
        <taxon>Nematoda</taxon>
        <taxon>Chromadorea</taxon>
        <taxon>Rhabditida</taxon>
        <taxon>Rhabditina</taxon>
        <taxon>Rhabditomorpha</taxon>
        <taxon>Rhabditoidea</taxon>
        <taxon>Rhabditidae</taxon>
        <taxon>Mesorhabditinae</taxon>
        <taxon>Mesorhabditis</taxon>
    </lineage>
</organism>
<dbReference type="AlphaFoldDB" id="A0AA36CJ63"/>
<protein>
    <submittedName>
        <fullName evidence="1">Uncharacterized protein</fullName>
    </submittedName>
</protein>
<dbReference type="Proteomes" id="UP001177023">
    <property type="component" value="Unassembled WGS sequence"/>
</dbReference>
<dbReference type="EMBL" id="CATQJA010002227">
    <property type="protein sequence ID" value="CAJ0570044.1"/>
    <property type="molecule type" value="Genomic_DNA"/>
</dbReference>
<feature type="non-terminal residue" evidence="1">
    <location>
        <position position="1"/>
    </location>
</feature>